<dbReference type="AlphaFoldDB" id="A0A5C5V1J3"/>
<feature type="compositionally biased region" description="Polar residues" evidence="1">
    <location>
        <begin position="9"/>
        <end position="25"/>
    </location>
</feature>
<keyword evidence="3" id="KW-1185">Reference proteome</keyword>
<feature type="compositionally biased region" description="Basic and acidic residues" evidence="1">
    <location>
        <begin position="85"/>
        <end position="94"/>
    </location>
</feature>
<proteinExistence type="predicted"/>
<protein>
    <submittedName>
        <fullName evidence="2">Uncharacterized protein</fullName>
    </submittedName>
</protein>
<gene>
    <name evidence="2" type="ORF">Enr8_35240</name>
</gene>
<dbReference type="Proteomes" id="UP000318878">
    <property type="component" value="Unassembled WGS sequence"/>
</dbReference>
<sequence length="116" mass="12319">MSIGPTGASIVSSLAASPLAQNASSEVDRNRQESANQARRADADMKAEKASGVGDPEESQEAGDRDADGRRLWEVQDEANEQLAETEHHDEEPQQPKNHKGLDPTGQTGGILDLSG</sequence>
<dbReference type="OrthoDB" id="290832at2"/>
<dbReference type="EMBL" id="SJPF01000004">
    <property type="protein sequence ID" value="TWT31602.1"/>
    <property type="molecule type" value="Genomic_DNA"/>
</dbReference>
<evidence type="ECO:0000313" key="3">
    <source>
        <dbReference type="Proteomes" id="UP000318878"/>
    </source>
</evidence>
<feature type="compositionally biased region" description="Basic and acidic residues" evidence="1">
    <location>
        <begin position="62"/>
        <end position="74"/>
    </location>
</feature>
<evidence type="ECO:0000256" key="1">
    <source>
        <dbReference type="SAM" id="MobiDB-lite"/>
    </source>
</evidence>
<feature type="region of interest" description="Disordered" evidence="1">
    <location>
        <begin position="1"/>
        <end position="116"/>
    </location>
</feature>
<evidence type="ECO:0000313" key="2">
    <source>
        <dbReference type="EMBL" id="TWT31602.1"/>
    </source>
</evidence>
<organism evidence="2 3">
    <name type="scientific">Blastopirellula retiformator</name>
    <dbReference type="NCBI Taxonomy" id="2527970"/>
    <lineage>
        <taxon>Bacteria</taxon>
        <taxon>Pseudomonadati</taxon>
        <taxon>Planctomycetota</taxon>
        <taxon>Planctomycetia</taxon>
        <taxon>Pirellulales</taxon>
        <taxon>Pirellulaceae</taxon>
        <taxon>Blastopirellula</taxon>
    </lineage>
</organism>
<comment type="caution">
    <text evidence="2">The sequence shown here is derived from an EMBL/GenBank/DDBJ whole genome shotgun (WGS) entry which is preliminary data.</text>
</comment>
<accession>A0A5C5V1J3</accession>
<name>A0A5C5V1J3_9BACT</name>
<reference evidence="2 3" key="1">
    <citation type="submission" date="2019-02" db="EMBL/GenBank/DDBJ databases">
        <title>Deep-cultivation of Planctomycetes and their phenomic and genomic characterization uncovers novel biology.</title>
        <authorList>
            <person name="Wiegand S."/>
            <person name="Jogler M."/>
            <person name="Boedeker C."/>
            <person name="Pinto D."/>
            <person name="Vollmers J."/>
            <person name="Rivas-Marin E."/>
            <person name="Kohn T."/>
            <person name="Peeters S.H."/>
            <person name="Heuer A."/>
            <person name="Rast P."/>
            <person name="Oberbeckmann S."/>
            <person name="Bunk B."/>
            <person name="Jeske O."/>
            <person name="Meyerdierks A."/>
            <person name="Storesund J.E."/>
            <person name="Kallscheuer N."/>
            <person name="Luecker S."/>
            <person name="Lage O.M."/>
            <person name="Pohl T."/>
            <person name="Merkel B.J."/>
            <person name="Hornburger P."/>
            <person name="Mueller R.-W."/>
            <person name="Bruemmer F."/>
            <person name="Labrenz M."/>
            <person name="Spormann A.M."/>
            <person name="Op Den Camp H."/>
            <person name="Overmann J."/>
            <person name="Amann R."/>
            <person name="Jetten M.S.M."/>
            <person name="Mascher T."/>
            <person name="Medema M.H."/>
            <person name="Devos D.P."/>
            <person name="Kaster A.-K."/>
            <person name="Ovreas L."/>
            <person name="Rohde M."/>
            <person name="Galperin M.Y."/>
            <person name="Jogler C."/>
        </authorList>
    </citation>
    <scope>NUCLEOTIDE SEQUENCE [LARGE SCALE GENOMIC DNA]</scope>
    <source>
        <strain evidence="2 3">Enr8</strain>
    </source>
</reference>
<feature type="compositionally biased region" description="Basic and acidic residues" evidence="1">
    <location>
        <begin position="39"/>
        <end position="49"/>
    </location>
</feature>
<dbReference type="RefSeq" id="WP_146433836.1">
    <property type="nucleotide sequence ID" value="NZ_SJPF01000004.1"/>
</dbReference>